<organism evidence="7 8">
    <name type="scientific">Gordonia terrae C-6</name>
    <dbReference type="NCBI Taxonomy" id="1316928"/>
    <lineage>
        <taxon>Bacteria</taxon>
        <taxon>Bacillati</taxon>
        <taxon>Actinomycetota</taxon>
        <taxon>Actinomycetes</taxon>
        <taxon>Mycobacteriales</taxon>
        <taxon>Gordoniaceae</taxon>
        <taxon>Gordonia</taxon>
    </lineage>
</organism>
<dbReference type="EMBL" id="AQPW01000009">
    <property type="protein sequence ID" value="EON32993.1"/>
    <property type="molecule type" value="Genomic_DNA"/>
</dbReference>
<keyword evidence="5 6" id="KW-0472">Membrane</keyword>
<feature type="transmembrane region" description="Helical" evidence="6">
    <location>
        <begin position="108"/>
        <end position="133"/>
    </location>
</feature>
<evidence type="ECO:0008006" key="9">
    <source>
        <dbReference type="Google" id="ProtNLM"/>
    </source>
</evidence>
<evidence type="ECO:0000256" key="3">
    <source>
        <dbReference type="ARBA" id="ARBA00022692"/>
    </source>
</evidence>
<dbReference type="PATRIC" id="fig|1316928.3.peg.2004"/>
<feature type="transmembrane region" description="Helical" evidence="6">
    <location>
        <begin position="145"/>
        <end position="163"/>
    </location>
</feature>
<feature type="transmembrane region" description="Helical" evidence="6">
    <location>
        <begin position="81"/>
        <end position="102"/>
    </location>
</feature>
<feature type="transmembrane region" description="Helical" evidence="6">
    <location>
        <begin position="223"/>
        <end position="242"/>
    </location>
</feature>
<evidence type="ECO:0000256" key="5">
    <source>
        <dbReference type="ARBA" id="ARBA00023136"/>
    </source>
</evidence>
<evidence type="ECO:0000313" key="7">
    <source>
        <dbReference type="EMBL" id="EON32993.1"/>
    </source>
</evidence>
<feature type="transmembrane region" description="Helical" evidence="6">
    <location>
        <begin position="5"/>
        <end position="25"/>
    </location>
</feature>
<feature type="transmembrane region" description="Helical" evidence="6">
    <location>
        <begin position="37"/>
        <end position="60"/>
    </location>
</feature>
<gene>
    <name evidence="7" type="ORF">GTC6_10024</name>
</gene>
<dbReference type="AlphaFoldDB" id="R7YAE9"/>
<dbReference type="InterPro" id="IPR050833">
    <property type="entry name" value="Poly_Biosynth_Transport"/>
</dbReference>
<keyword evidence="4 6" id="KW-1133">Transmembrane helix</keyword>
<protein>
    <recommendedName>
        <fullName evidence="9">Polysaccharide biosynthesis protein</fullName>
    </recommendedName>
</protein>
<evidence type="ECO:0000256" key="2">
    <source>
        <dbReference type="ARBA" id="ARBA00022475"/>
    </source>
</evidence>
<dbReference type="PANTHER" id="PTHR30250:SF11">
    <property type="entry name" value="O-ANTIGEN TRANSPORTER-RELATED"/>
    <property type="match status" value="1"/>
</dbReference>
<evidence type="ECO:0000313" key="8">
    <source>
        <dbReference type="Proteomes" id="UP000013569"/>
    </source>
</evidence>
<evidence type="ECO:0000256" key="4">
    <source>
        <dbReference type="ARBA" id="ARBA00022989"/>
    </source>
</evidence>
<feature type="transmembrane region" description="Helical" evidence="6">
    <location>
        <begin position="169"/>
        <end position="186"/>
    </location>
</feature>
<sequence length="427" mass="43733">MQREAIAVAIGSAINAVLGVAFWAFSARFVAPDELGVMTAVLSVITAVGSVIAAGVGDAYTAILPAVGRDRPAVFRRGLRLTTVLSTVAGIVSGLVVITSLSEVRGDYAVAAVVVVGIIAWSAYGLQSATLIAIGRANWTPPSNIAHGVAKIVVLPVLCATIAWQSVPLAVVIASAGMVVVLRPSIRRLIDTGDGLPTSGTISAGQAMVEFHRVVSRTTALSGLNLGVLALTPFLVTLFAGPEDGARFALVFAIVSTLDFIGASMAVSLAVHASAEPASAGAMAKRLMARAGVVTVLGSVGAAAVVPTALHVLNPAYDRGTTLAVVVVLCAGSIIRLPYLMWAALRQSERRLRAPLVLSGATAILLFAMMPACCAALGAVGAAWVVLAHQAVLTAGAGIVFGRRYFGESARGREALSRGSSRKKEKR</sequence>
<proteinExistence type="predicted"/>
<reference evidence="7 8" key="1">
    <citation type="journal article" date="2013" name="Genome Announc.">
        <title>Draft Genome Sequence of a Benzothiophene-Desulfurizing Bacterium, Gordona terrae Strain C-6.</title>
        <authorList>
            <person name="Wang W."/>
            <person name="Ma T."/>
            <person name="Ren Y."/>
            <person name="Li G."/>
        </authorList>
    </citation>
    <scope>NUCLEOTIDE SEQUENCE [LARGE SCALE GENOMIC DNA]</scope>
    <source>
        <strain evidence="7 8">C-6</strain>
    </source>
</reference>
<keyword evidence="3 6" id="KW-0812">Transmembrane</keyword>
<dbReference type="GO" id="GO:0005886">
    <property type="term" value="C:plasma membrane"/>
    <property type="evidence" value="ECO:0007669"/>
    <property type="project" value="UniProtKB-SubCell"/>
</dbReference>
<dbReference type="PANTHER" id="PTHR30250">
    <property type="entry name" value="PST FAMILY PREDICTED COLANIC ACID TRANSPORTER"/>
    <property type="match status" value="1"/>
</dbReference>
<feature type="transmembrane region" description="Helical" evidence="6">
    <location>
        <begin position="248"/>
        <end position="275"/>
    </location>
</feature>
<feature type="transmembrane region" description="Helical" evidence="6">
    <location>
        <begin position="356"/>
        <end position="380"/>
    </location>
</feature>
<dbReference type="Proteomes" id="UP000013569">
    <property type="component" value="Unassembled WGS sequence"/>
</dbReference>
<feature type="transmembrane region" description="Helical" evidence="6">
    <location>
        <begin position="322"/>
        <end position="344"/>
    </location>
</feature>
<feature type="transmembrane region" description="Helical" evidence="6">
    <location>
        <begin position="287"/>
        <end position="310"/>
    </location>
</feature>
<comment type="caution">
    <text evidence="7">The sequence shown here is derived from an EMBL/GenBank/DDBJ whole genome shotgun (WGS) entry which is preliminary data.</text>
</comment>
<keyword evidence="2" id="KW-1003">Cell membrane</keyword>
<evidence type="ECO:0000256" key="1">
    <source>
        <dbReference type="ARBA" id="ARBA00004651"/>
    </source>
</evidence>
<comment type="subcellular location">
    <subcellularLocation>
        <location evidence="1">Cell membrane</location>
        <topology evidence="1">Multi-pass membrane protein</topology>
    </subcellularLocation>
</comment>
<accession>R7YAE9</accession>
<name>R7YAE9_9ACTN</name>
<feature type="transmembrane region" description="Helical" evidence="6">
    <location>
        <begin position="386"/>
        <end position="406"/>
    </location>
</feature>
<evidence type="ECO:0000256" key="6">
    <source>
        <dbReference type="SAM" id="Phobius"/>
    </source>
</evidence>